<feature type="region of interest" description="Disordered" evidence="1">
    <location>
        <begin position="254"/>
        <end position="287"/>
    </location>
</feature>
<dbReference type="STRING" id="200361.A0A453LEB2"/>
<evidence type="ECO:0000313" key="2">
    <source>
        <dbReference type="EnsemblPlants" id="AET5Gv20731200.1"/>
    </source>
</evidence>
<dbReference type="GO" id="GO:0008270">
    <property type="term" value="F:zinc ion binding"/>
    <property type="evidence" value="ECO:0007669"/>
    <property type="project" value="InterPro"/>
</dbReference>
<dbReference type="Gramene" id="AET5Gv20731200.1">
    <property type="protein sequence ID" value="AET5Gv20731200.1"/>
    <property type="gene ID" value="AET5Gv20731200"/>
</dbReference>
<organism evidence="2 3">
    <name type="scientific">Aegilops tauschii subsp. strangulata</name>
    <name type="common">Goatgrass</name>
    <dbReference type="NCBI Taxonomy" id="200361"/>
    <lineage>
        <taxon>Eukaryota</taxon>
        <taxon>Viridiplantae</taxon>
        <taxon>Streptophyta</taxon>
        <taxon>Embryophyta</taxon>
        <taxon>Tracheophyta</taxon>
        <taxon>Spermatophyta</taxon>
        <taxon>Magnoliopsida</taxon>
        <taxon>Liliopsida</taxon>
        <taxon>Poales</taxon>
        <taxon>Poaceae</taxon>
        <taxon>BOP clade</taxon>
        <taxon>Pooideae</taxon>
        <taxon>Triticodae</taxon>
        <taxon>Triticeae</taxon>
        <taxon>Triticinae</taxon>
        <taxon>Aegilops</taxon>
    </lineage>
</organism>
<dbReference type="Pfam" id="PF14223">
    <property type="entry name" value="Retrotran_gag_2"/>
    <property type="match status" value="1"/>
</dbReference>
<feature type="compositionally biased region" description="Gly residues" evidence="1">
    <location>
        <begin position="260"/>
        <end position="269"/>
    </location>
</feature>
<accession>A0A453LEB2</accession>
<dbReference type="Proteomes" id="UP000015105">
    <property type="component" value="Chromosome 5D"/>
</dbReference>
<reference evidence="2" key="5">
    <citation type="journal article" date="2021" name="G3 (Bethesda)">
        <title>Aegilops tauschii genome assembly Aet v5.0 features greater sequence contiguity and improved annotation.</title>
        <authorList>
            <person name="Wang L."/>
            <person name="Zhu T."/>
            <person name="Rodriguez J.C."/>
            <person name="Deal K.R."/>
            <person name="Dubcovsky J."/>
            <person name="McGuire P.E."/>
            <person name="Lux T."/>
            <person name="Spannagl M."/>
            <person name="Mayer K.F.X."/>
            <person name="Baldrich P."/>
            <person name="Meyers B.C."/>
            <person name="Huo N."/>
            <person name="Gu Y.Q."/>
            <person name="Zhou H."/>
            <person name="Devos K.M."/>
            <person name="Bennetzen J.L."/>
            <person name="Unver T."/>
            <person name="Budak H."/>
            <person name="Gulick P.J."/>
            <person name="Galiba G."/>
            <person name="Kalapos B."/>
            <person name="Nelson D.R."/>
            <person name="Li P."/>
            <person name="You F.M."/>
            <person name="Luo M.C."/>
            <person name="Dvorak J."/>
        </authorList>
    </citation>
    <scope>NUCLEOTIDE SEQUENCE [LARGE SCALE GENOMIC DNA]</scope>
    <source>
        <strain evidence="2">cv. AL8/78</strain>
    </source>
</reference>
<evidence type="ECO:0000313" key="3">
    <source>
        <dbReference type="Proteomes" id="UP000015105"/>
    </source>
</evidence>
<reference evidence="2" key="3">
    <citation type="journal article" date="2017" name="Nature">
        <title>Genome sequence of the progenitor of the wheat D genome Aegilops tauschii.</title>
        <authorList>
            <person name="Luo M.C."/>
            <person name="Gu Y.Q."/>
            <person name="Puiu D."/>
            <person name="Wang H."/>
            <person name="Twardziok S.O."/>
            <person name="Deal K.R."/>
            <person name="Huo N."/>
            <person name="Zhu T."/>
            <person name="Wang L."/>
            <person name="Wang Y."/>
            <person name="McGuire P.E."/>
            <person name="Liu S."/>
            <person name="Long H."/>
            <person name="Ramasamy R.K."/>
            <person name="Rodriguez J.C."/>
            <person name="Van S.L."/>
            <person name="Yuan L."/>
            <person name="Wang Z."/>
            <person name="Xia Z."/>
            <person name="Xiao L."/>
            <person name="Anderson O.D."/>
            <person name="Ouyang S."/>
            <person name="Liang Y."/>
            <person name="Zimin A.V."/>
            <person name="Pertea G."/>
            <person name="Qi P."/>
            <person name="Bennetzen J.L."/>
            <person name="Dai X."/>
            <person name="Dawson M.W."/>
            <person name="Muller H.G."/>
            <person name="Kugler K."/>
            <person name="Rivarola-Duarte L."/>
            <person name="Spannagl M."/>
            <person name="Mayer K.F.X."/>
            <person name="Lu F.H."/>
            <person name="Bevan M.W."/>
            <person name="Leroy P."/>
            <person name="Li P."/>
            <person name="You F.M."/>
            <person name="Sun Q."/>
            <person name="Liu Z."/>
            <person name="Lyons E."/>
            <person name="Wicker T."/>
            <person name="Salzberg S.L."/>
            <person name="Devos K.M."/>
            <person name="Dvorak J."/>
        </authorList>
    </citation>
    <scope>NUCLEOTIDE SEQUENCE [LARGE SCALE GENOMIC DNA]</scope>
    <source>
        <strain evidence="2">cv. AL8/78</strain>
    </source>
</reference>
<evidence type="ECO:0000256" key="1">
    <source>
        <dbReference type="SAM" id="MobiDB-lite"/>
    </source>
</evidence>
<dbReference type="PANTHER" id="PTHR47481:SF31">
    <property type="entry name" value="OS01G0873500 PROTEIN"/>
    <property type="match status" value="1"/>
</dbReference>
<dbReference type="PANTHER" id="PTHR47481">
    <property type="match status" value="1"/>
</dbReference>
<feature type="compositionally biased region" description="Basic and acidic residues" evidence="1">
    <location>
        <begin position="270"/>
        <end position="287"/>
    </location>
</feature>
<dbReference type="EnsemblPlants" id="AET5Gv20731200.1">
    <property type="protein sequence ID" value="AET5Gv20731200.1"/>
    <property type="gene ID" value="AET5Gv20731200"/>
</dbReference>
<name>A0A453LEB2_AEGTS</name>
<dbReference type="SUPFAM" id="SSF57756">
    <property type="entry name" value="Retrovirus zinc finger-like domains"/>
    <property type="match status" value="1"/>
</dbReference>
<reference evidence="3" key="1">
    <citation type="journal article" date="2014" name="Science">
        <title>Ancient hybridizations among the ancestral genomes of bread wheat.</title>
        <authorList>
            <consortium name="International Wheat Genome Sequencing Consortium,"/>
            <person name="Marcussen T."/>
            <person name="Sandve S.R."/>
            <person name="Heier L."/>
            <person name="Spannagl M."/>
            <person name="Pfeifer M."/>
            <person name="Jakobsen K.S."/>
            <person name="Wulff B.B."/>
            <person name="Steuernagel B."/>
            <person name="Mayer K.F."/>
            <person name="Olsen O.A."/>
        </authorList>
    </citation>
    <scope>NUCLEOTIDE SEQUENCE [LARGE SCALE GENOMIC DNA]</scope>
    <source>
        <strain evidence="3">cv. AL8/78</strain>
    </source>
</reference>
<dbReference type="GO" id="GO:0003676">
    <property type="term" value="F:nucleic acid binding"/>
    <property type="evidence" value="ECO:0007669"/>
    <property type="project" value="InterPro"/>
</dbReference>
<keyword evidence="3" id="KW-1185">Reference proteome</keyword>
<dbReference type="AlphaFoldDB" id="A0A453LEB2"/>
<reference evidence="3" key="2">
    <citation type="journal article" date="2017" name="Nat. Plants">
        <title>The Aegilops tauschii genome reveals multiple impacts of transposons.</title>
        <authorList>
            <person name="Zhao G."/>
            <person name="Zou C."/>
            <person name="Li K."/>
            <person name="Wang K."/>
            <person name="Li T."/>
            <person name="Gao L."/>
            <person name="Zhang X."/>
            <person name="Wang H."/>
            <person name="Yang Z."/>
            <person name="Liu X."/>
            <person name="Jiang W."/>
            <person name="Mao L."/>
            <person name="Kong X."/>
            <person name="Jiao Y."/>
            <person name="Jia J."/>
        </authorList>
    </citation>
    <scope>NUCLEOTIDE SEQUENCE [LARGE SCALE GENOMIC DNA]</scope>
    <source>
        <strain evidence="3">cv. AL8/78</strain>
    </source>
</reference>
<protein>
    <submittedName>
        <fullName evidence="2">Uncharacterized protein</fullName>
    </submittedName>
</protein>
<proteinExistence type="predicted"/>
<reference evidence="2" key="4">
    <citation type="submission" date="2019-03" db="UniProtKB">
        <authorList>
            <consortium name="EnsemblPlants"/>
        </authorList>
    </citation>
    <scope>IDENTIFICATION</scope>
</reference>
<sequence>MAGSNAAPITNTSGALSTVNAGTLAAGSSSSAPISVTTLGNLITLRLTRDNFLMWKTQAVPALASNGLFGYVAGTEEAPPQTLIEGTGDAAVEVANPEFLRWFQKDQLVMIALLVSMTENILGQMTQLTTSAQVWTTLHELFASQNCARIMQLRYQLSNLKKKDLTASEYYRKMRGFADAMASIGKPLDDDEVLGYILAGLGPEFEPLVASITARNDPISLSSFYAFFLSAELRLEQQASSGNIHPSANVAARHIDGHRGGQGGQGARGGHGDQGGRGRGTRGRDNGRTNLKCQVCSKFGHDALHCRNRFNHAFQPEE</sequence>
<dbReference type="InterPro" id="IPR036875">
    <property type="entry name" value="Znf_CCHC_sf"/>
</dbReference>